<proteinExistence type="predicted"/>
<name>A0A1M5X293_9VIBR</name>
<keyword evidence="5" id="KW-1185">Reference proteome</keyword>
<organism evidence="4 5">
    <name type="scientific">Vibrio aerogenes CECT 7868</name>
    <dbReference type="NCBI Taxonomy" id="1216006"/>
    <lineage>
        <taxon>Bacteria</taxon>
        <taxon>Pseudomonadati</taxon>
        <taxon>Pseudomonadota</taxon>
        <taxon>Gammaproteobacteria</taxon>
        <taxon>Vibrionales</taxon>
        <taxon>Vibrionaceae</taxon>
        <taxon>Vibrio</taxon>
    </lineage>
</organism>
<feature type="repeat" description="ANK" evidence="3">
    <location>
        <begin position="81"/>
        <end position="107"/>
    </location>
</feature>
<sequence length="180" mass="20041">MKYTERPEYKLFKALKLGDLAQVGELTQSGADIHRVTESEQWTYLHKMFTSLSAEPEDRSSPASVQFLIEQGLDVNAIDSYGNTPLIYAVRQKNLAGMRLLLTNGADRLIGHWNIEGVDALKMALQGNPLAYDMVKLLLDFGADPDAKKDGVRSVREVLQIFVGIVPEVRELIGQYTSGE</sequence>
<dbReference type="SUPFAM" id="SSF48403">
    <property type="entry name" value="Ankyrin repeat"/>
    <property type="match status" value="1"/>
</dbReference>
<feature type="repeat" description="ANK" evidence="3">
    <location>
        <begin position="116"/>
        <end position="150"/>
    </location>
</feature>
<dbReference type="GO" id="GO:0004842">
    <property type="term" value="F:ubiquitin-protein transferase activity"/>
    <property type="evidence" value="ECO:0007669"/>
    <property type="project" value="TreeGrafter"/>
</dbReference>
<dbReference type="InterPro" id="IPR002110">
    <property type="entry name" value="Ankyrin_rpt"/>
</dbReference>
<keyword evidence="1" id="KW-0677">Repeat</keyword>
<accession>A0A1M5X293</accession>
<dbReference type="InterPro" id="IPR036770">
    <property type="entry name" value="Ankyrin_rpt-contain_sf"/>
</dbReference>
<dbReference type="Proteomes" id="UP000184608">
    <property type="component" value="Unassembled WGS sequence"/>
</dbReference>
<dbReference type="PROSITE" id="PS50297">
    <property type="entry name" value="ANK_REP_REGION"/>
    <property type="match status" value="1"/>
</dbReference>
<evidence type="ECO:0000256" key="3">
    <source>
        <dbReference type="PROSITE-ProRule" id="PRU00023"/>
    </source>
</evidence>
<dbReference type="EMBL" id="FQXZ01000008">
    <property type="protein sequence ID" value="SHH93891.1"/>
    <property type="molecule type" value="Genomic_DNA"/>
</dbReference>
<keyword evidence="2 3" id="KW-0040">ANK repeat</keyword>
<dbReference type="SMART" id="SM00248">
    <property type="entry name" value="ANK"/>
    <property type="match status" value="3"/>
</dbReference>
<evidence type="ECO:0000313" key="5">
    <source>
        <dbReference type="Proteomes" id="UP000184608"/>
    </source>
</evidence>
<dbReference type="GO" id="GO:0085020">
    <property type="term" value="P:protein K6-linked ubiquitination"/>
    <property type="evidence" value="ECO:0007669"/>
    <property type="project" value="TreeGrafter"/>
</dbReference>
<dbReference type="PANTHER" id="PTHR24171">
    <property type="entry name" value="ANKYRIN REPEAT DOMAIN-CONTAINING PROTEIN 39-RELATED"/>
    <property type="match status" value="1"/>
</dbReference>
<evidence type="ECO:0000313" key="4">
    <source>
        <dbReference type="EMBL" id="SHH93891.1"/>
    </source>
</evidence>
<dbReference type="PROSITE" id="PS50088">
    <property type="entry name" value="ANK_REPEAT"/>
    <property type="match status" value="2"/>
</dbReference>
<dbReference type="Pfam" id="PF12796">
    <property type="entry name" value="Ank_2"/>
    <property type="match status" value="1"/>
</dbReference>
<gene>
    <name evidence="4" type="ORF">VA7868_00941</name>
</gene>
<dbReference type="AlphaFoldDB" id="A0A1M5X293"/>
<reference evidence="4 5" key="1">
    <citation type="submission" date="2016-11" db="EMBL/GenBank/DDBJ databases">
        <authorList>
            <person name="Jaros S."/>
            <person name="Januszkiewicz K."/>
            <person name="Wedrychowicz H."/>
        </authorList>
    </citation>
    <scope>NUCLEOTIDE SEQUENCE [LARGE SCALE GENOMIC DNA]</scope>
    <source>
        <strain evidence="4 5">CECT 7868</strain>
    </source>
</reference>
<dbReference type="PANTHER" id="PTHR24171:SF8">
    <property type="entry name" value="BRCA1-ASSOCIATED RING DOMAIN PROTEIN 1"/>
    <property type="match status" value="1"/>
</dbReference>
<dbReference type="Gene3D" id="1.25.40.20">
    <property type="entry name" value="Ankyrin repeat-containing domain"/>
    <property type="match status" value="1"/>
</dbReference>
<dbReference type="RefSeq" id="WP_073602712.1">
    <property type="nucleotide sequence ID" value="NZ_FQXZ01000008.1"/>
</dbReference>
<protein>
    <submittedName>
        <fullName evidence="4">Ankyrin repeats (3 copies)</fullName>
    </submittedName>
</protein>
<dbReference type="STRING" id="1216006.VA7868_00941"/>
<evidence type="ECO:0000256" key="1">
    <source>
        <dbReference type="ARBA" id="ARBA00022737"/>
    </source>
</evidence>
<evidence type="ECO:0000256" key="2">
    <source>
        <dbReference type="ARBA" id="ARBA00023043"/>
    </source>
</evidence>